<comment type="subcellular location">
    <subcellularLocation>
        <location evidence="1">Cell membrane</location>
        <topology evidence="1">Multi-pass membrane protein</topology>
    </subcellularLocation>
</comment>
<feature type="domain" description="EAL" evidence="9">
    <location>
        <begin position="419"/>
        <end position="669"/>
    </location>
</feature>
<dbReference type="PROSITE" id="PS50883">
    <property type="entry name" value="EAL"/>
    <property type="match status" value="1"/>
</dbReference>
<evidence type="ECO:0000256" key="3">
    <source>
        <dbReference type="ARBA" id="ARBA00022475"/>
    </source>
</evidence>
<evidence type="ECO:0000256" key="4">
    <source>
        <dbReference type="ARBA" id="ARBA00022597"/>
    </source>
</evidence>
<dbReference type="PROSITE" id="PS51105">
    <property type="entry name" value="PTS_EIIC_TYPE_3"/>
    <property type="match status" value="1"/>
</dbReference>
<evidence type="ECO:0000256" key="8">
    <source>
        <dbReference type="SAM" id="Phobius"/>
    </source>
</evidence>
<evidence type="ECO:0000256" key="2">
    <source>
        <dbReference type="ARBA" id="ARBA00022448"/>
    </source>
</evidence>
<evidence type="ECO:0000313" key="11">
    <source>
        <dbReference type="EMBL" id="PSV01772.1"/>
    </source>
</evidence>
<keyword evidence="4" id="KW-0762">Sugar transport</keyword>
<proteinExistence type="predicted"/>
<feature type="domain" description="PTS EIIC type-3" evidence="10">
    <location>
        <begin position="1"/>
        <end position="376"/>
    </location>
</feature>
<dbReference type="EMBL" id="PYNF01000001">
    <property type="protein sequence ID" value="PSV01772.1"/>
    <property type="molecule type" value="Genomic_DNA"/>
</dbReference>
<dbReference type="AlphaFoldDB" id="A0A2T3KNW1"/>
<dbReference type="GO" id="GO:0071111">
    <property type="term" value="F:cyclic-guanylate-specific phosphodiesterase activity"/>
    <property type="evidence" value="ECO:0007669"/>
    <property type="project" value="InterPro"/>
</dbReference>
<keyword evidence="5 8" id="KW-0812">Transmembrane</keyword>
<dbReference type="GO" id="GO:0009401">
    <property type="term" value="P:phosphoenolpyruvate-dependent sugar phosphotransferase system"/>
    <property type="evidence" value="ECO:0007669"/>
    <property type="project" value="InterPro"/>
</dbReference>
<dbReference type="RefSeq" id="WP_107187382.1">
    <property type="nucleotide sequence ID" value="NZ_JAUZMX010000001.1"/>
</dbReference>
<reference evidence="11 12" key="1">
    <citation type="submission" date="2018-01" db="EMBL/GenBank/DDBJ databases">
        <title>Whole genome sequencing of Histamine producing bacteria.</title>
        <authorList>
            <person name="Butler K."/>
        </authorList>
    </citation>
    <scope>NUCLEOTIDE SEQUENCE [LARGE SCALE GENOMIC DNA]</scope>
    <source>
        <strain evidence="11 12">FS-7.2</strain>
    </source>
</reference>
<sequence>MYKSSVLKSYYNDYIRDISIVFLLLLPLIICNAITLFVGHGLNLAQLSDLANNFFYFSNLLIGIYPIALCLITSYYIATKHGVNAMVVVPYSLLLFIAVSVPNELVSAQSGLPNNPLIALLAAMISAICCISFRLFPLDPSRIDFVNTLYKHVLHFFCFLLFTVALAKLTKIIIALSEYVRHDLSLNPLTFYGGLSYQFILGLLGAIGINGHNFLFRAKQQLFENTQQNIADWQAGEDSLNVLGQGFYDAFLSMGGSGNTISLLLCVLLFSKEKRHITLALSALPLVIFNINELLLFGLPIIFNPILIIPFVLVPLVSFVVVYGAITFGLVNPVSTIVDWMTPPFISGYIATQHSLSGVLLQVVVVIIGIGIYRPFYLHYVGRSQNNNMTISRQHELDRSTLKSFLGDVNQAMSSYINKHDISRRVSRMLSRGEFIMHYQPQVHLNNEHCLSFESLIRYKDPEGKLWPPVFIQDFQQLGAIKQLDQMVIDLVLIDIQKMPLEKNCKVAINVSAETISDKHIVAYIVERLSYYDISPQVLEIEITEEAIIDNDKQVSENIAVLQALGITIAIDDFGSGYASFPHLLKFNFDKVKLDRSLLFNIENEREKSLYQLLAKISEVTGCVLVAEGVETEAEKHFVQQCGIDICQGFYFAKPMPLDNALAWTKTVALKDENVTKQDCFSI</sequence>
<keyword evidence="6 8" id="KW-1133">Transmembrane helix</keyword>
<dbReference type="GO" id="GO:0005886">
    <property type="term" value="C:plasma membrane"/>
    <property type="evidence" value="ECO:0007669"/>
    <property type="project" value="UniProtKB-SubCell"/>
</dbReference>
<feature type="transmembrane region" description="Helical" evidence="8">
    <location>
        <begin position="277"/>
        <end position="299"/>
    </location>
</feature>
<dbReference type="GO" id="GO:0008982">
    <property type="term" value="F:protein-N(PI)-phosphohistidine-sugar phosphotransferase activity"/>
    <property type="evidence" value="ECO:0007669"/>
    <property type="project" value="InterPro"/>
</dbReference>
<dbReference type="Gene3D" id="3.20.20.450">
    <property type="entry name" value="EAL domain"/>
    <property type="match status" value="1"/>
</dbReference>
<dbReference type="Pfam" id="PF02378">
    <property type="entry name" value="PTS_EIIC"/>
    <property type="match status" value="1"/>
</dbReference>
<dbReference type="PANTHER" id="PTHR33121:SF70">
    <property type="entry name" value="SIGNALING PROTEIN YKOW"/>
    <property type="match status" value="1"/>
</dbReference>
<dbReference type="Pfam" id="PF00563">
    <property type="entry name" value="EAL"/>
    <property type="match status" value="1"/>
</dbReference>
<evidence type="ECO:0000256" key="6">
    <source>
        <dbReference type="ARBA" id="ARBA00022989"/>
    </source>
</evidence>
<evidence type="ECO:0000256" key="5">
    <source>
        <dbReference type="ARBA" id="ARBA00022692"/>
    </source>
</evidence>
<evidence type="ECO:0000259" key="10">
    <source>
        <dbReference type="PROSITE" id="PS51105"/>
    </source>
</evidence>
<dbReference type="PANTHER" id="PTHR33121">
    <property type="entry name" value="CYCLIC DI-GMP PHOSPHODIESTERASE PDEF"/>
    <property type="match status" value="1"/>
</dbReference>
<evidence type="ECO:0000313" key="12">
    <source>
        <dbReference type="Proteomes" id="UP000241426"/>
    </source>
</evidence>
<organism evidence="11 12">
    <name type="scientific">Photobacterium kishitanii</name>
    <dbReference type="NCBI Taxonomy" id="318456"/>
    <lineage>
        <taxon>Bacteria</taxon>
        <taxon>Pseudomonadati</taxon>
        <taxon>Pseudomonadota</taxon>
        <taxon>Gammaproteobacteria</taxon>
        <taxon>Vibrionales</taxon>
        <taxon>Vibrionaceae</taxon>
        <taxon>Photobacterium</taxon>
    </lineage>
</organism>
<feature type="transmembrane region" description="Helical" evidence="8">
    <location>
        <begin position="351"/>
        <end position="373"/>
    </location>
</feature>
<keyword evidence="7 8" id="KW-0472">Membrane</keyword>
<dbReference type="Proteomes" id="UP000241426">
    <property type="component" value="Unassembled WGS sequence"/>
</dbReference>
<feature type="transmembrane region" description="Helical" evidence="8">
    <location>
        <begin position="117"/>
        <end position="136"/>
    </location>
</feature>
<feature type="transmembrane region" description="Helical" evidence="8">
    <location>
        <begin position="20"/>
        <end position="42"/>
    </location>
</feature>
<dbReference type="SMART" id="SM00052">
    <property type="entry name" value="EAL"/>
    <property type="match status" value="1"/>
</dbReference>
<dbReference type="InterPro" id="IPR003352">
    <property type="entry name" value="PTS_EIIC"/>
</dbReference>
<feature type="transmembrane region" description="Helical" evidence="8">
    <location>
        <begin position="306"/>
        <end position="331"/>
    </location>
</feature>
<keyword evidence="2" id="KW-0813">Transport</keyword>
<accession>A0A2T3KNW1</accession>
<evidence type="ECO:0000256" key="7">
    <source>
        <dbReference type="ARBA" id="ARBA00023136"/>
    </source>
</evidence>
<evidence type="ECO:0000259" key="9">
    <source>
        <dbReference type="PROSITE" id="PS50883"/>
    </source>
</evidence>
<evidence type="ECO:0000256" key="1">
    <source>
        <dbReference type="ARBA" id="ARBA00004651"/>
    </source>
</evidence>
<feature type="transmembrane region" description="Helical" evidence="8">
    <location>
        <begin position="189"/>
        <end position="209"/>
    </location>
</feature>
<dbReference type="CDD" id="cd01948">
    <property type="entry name" value="EAL"/>
    <property type="match status" value="1"/>
</dbReference>
<dbReference type="InterPro" id="IPR050706">
    <property type="entry name" value="Cyclic-di-GMP_PDE-like"/>
</dbReference>
<name>A0A2T3KNW1_9GAMM</name>
<feature type="transmembrane region" description="Helical" evidence="8">
    <location>
        <begin position="156"/>
        <end position="177"/>
    </location>
</feature>
<dbReference type="InterPro" id="IPR001633">
    <property type="entry name" value="EAL_dom"/>
</dbReference>
<feature type="transmembrane region" description="Helical" evidence="8">
    <location>
        <begin position="85"/>
        <end position="105"/>
    </location>
</feature>
<feature type="transmembrane region" description="Helical" evidence="8">
    <location>
        <begin position="54"/>
        <end position="78"/>
    </location>
</feature>
<dbReference type="InterPro" id="IPR004501">
    <property type="entry name" value="PTS_EIIC_3"/>
</dbReference>
<keyword evidence="3" id="KW-1003">Cell membrane</keyword>
<protein>
    <submittedName>
        <fullName evidence="11">Diguanylate phosphodiesterase</fullName>
    </submittedName>
</protein>
<comment type="caution">
    <text evidence="11">The sequence shown here is derived from an EMBL/GenBank/DDBJ whole genome shotgun (WGS) entry which is preliminary data.</text>
</comment>
<gene>
    <name evidence="11" type="ORF">C9J27_01550</name>
</gene>
<dbReference type="InterPro" id="IPR035919">
    <property type="entry name" value="EAL_sf"/>
</dbReference>
<dbReference type="SUPFAM" id="SSF141868">
    <property type="entry name" value="EAL domain-like"/>
    <property type="match status" value="1"/>
</dbReference>